<evidence type="ECO:0008006" key="2">
    <source>
        <dbReference type="Google" id="ProtNLM"/>
    </source>
</evidence>
<protein>
    <recommendedName>
        <fullName evidence="2">Mrr-like domain-containing protein</fullName>
    </recommendedName>
</protein>
<reference evidence="1" key="1">
    <citation type="journal article" date="2020" name="Nature">
        <title>Giant virus diversity and host interactions through global metagenomics.</title>
        <authorList>
            <person name="Schulz F."/>
            <person name="Roux S."/>
            <person name="Paez-Espino D."/>
            <person name="Jungbluth S."/>
            <person name="Walsh D.A."/>
            <person name="Denef V.J."/>
            <person name="McMahon K.D."/>
            <person name="Konstantinidis K.T."/>
            <person name="Eloe-Fadrosh E.A."/>
            <person name="Kyrpides N.C."/>
            <person name="Woyke T."/>
        </authorList>
    </citation>
    <scope>NUCLEOTIDE SEQUENCE</scope>
    <source>
        <strain evidence="1">GVMAG-S-3300013093-109</strain>
    </source>
</reference>
<accession>A0A6C0KVL0</accession>
<sequence length="147" mass="17299">MPLLSHLRFLEQRMTSIQHVPTLFEYYSAIHLTNQYQTPFYVYQDIPDNHKRYAGFPLRDKGVDLVNDTFQQVAQVKYYGKKSTLYYGNLSTFLATPLLVGKPNLRMILIRTNVCRLSEDIKKIIRRGDMKDITLCPHTFLQTLKMH</sequence>
<dbReference type="AlphaFoldDB" id="A0A6C0KVL0"/>
<evidence type="ECO:0000313" key="1">
    <source>
        <dbReference type="EMBL" id="QHU20727.1"/>
    </source>
</evidence>
<dbReference type="EMBL" id="MN740971">
    <property type="protein sequence ID" value="QHU20727.1"/>
    <property type="molecule type" value="Genomic_DNA"/>
</dbReference>
<organism evidence="1">
    <name type="scientific">viral metagenome</name>
    <dbReference type="NCBI Taxonomy" id="1070528"/>
    <lineage>
        <taxon>unclassified sequences</taxon>
        <taxon>metagenomes</taxon>
        <taxon>organismal metagenomes</taxon>
    </lineage>
</organism>
<name>A0A6C0KVL0_9ZZZZ</name>
<proteinExistence type="predicted"/>